<evidence type="ECO:0000313" key="5">
    <source>
        <dbReference type="EMBL" id="MBO1804313.1"/>
    </source>
</evidence>
<keyword evidence="2" id="KW-0808">Transferase</keyword>
<dbReference type="InterPro" id="IPR001296">
    <property type="entry name" value="Glyco_trans_1"/>
</dbReference>
<dbReference type="RefSeq" id="WP_208044804.1">
    <property type="nucleotide sequence ID" value="NZ_JAGDYL010000004.1"/>
</dbReference>
<dbReference type="SUPFAM" id="SSF53756">
    <property type="entry name" value="UDP-Glycosyltransferase/glycogen phosphorylase"/>
    <property type="match status" value="1"/>
</dbReference>
<feature type="region of interest" description="Disordered" evidence="3">
    <location>
        <begin position="316"/>
        <end position="346"/>
    </location>
</feature>
<evidence type="ECO:0000256" key="2">
    <source>
        <dbReference type="ARBA" id="ARBA00022679"/>
    </source>
</evidence>
<gene>
    <name evidence="5" type="ORF">J4H91_03145</name>
</gene>
<dbReference type="PANTHER" id="PTHR45947:SF3">
    <property type="entry name" value="SULFOQUINOVOSYL TRANSFERASE SQD2"/>
    <property type="match status" value="1"/>
</dbReference>
<comment type="caution">
    <text evidence="5">The sequence shown here is derived from an EMBL/GenBank/DDBJ whole genome shotgun (WGS) entry which is preliminary data.</text>
</comment>
<dbReference type="Pfam" id="PF00534">
    <property type="entry name" value="Glycos_transf_1"/>
    <property type="match status" value="1"/>
</dbReference>
<keyword evidence="6" id="KW-1185">Reference proteome</keyword>
<dbReference type="InterPro" id="IPR050194">
    <property type="entry name" value="Glycosyltransferase_grp1"/>
</dbReference>
<dbReference type="PANTHER" id="PTHR45947">
    <property type="entry name" value="SULFOQUINOVOSYL TRANSFERASE SQD2"/>
    <property type="match status" value="1"/>
</dbReference>
<evidence type="ECO:0000256" key="1">
    <source>
        <dbReference type="ARBA" id="ARBA00021292"/>
    </source>
</evidence>
<evidence type="ECO:0000313" key="6">
    <source>
        <dbReference type="Proteomes" id="UP000664398"/>
    </source>
</evidence>
<dbReference type="Proteomes" id="UP000664398">
    <property type="component" value="Unassembled WGS sequence"/>
</dbReference>
<evidence type="ECO:0000259" key="4">
    <source>
        <dbReference type="Pfam" id="PF00534"/>
    </source>
</evidence>
<protein>
    <recommendedName>
        <fullName evidence="1">D-inositol 3-phosphate glycosyltransferase</fullName>
    </recommendedName>
</protein>
<sequence>MRILLWHVHGAWSDGFLRGEHEYLIPADRGADLALPRGGARTVDPAALRETDVDIVVLQRVEELELAERLLGRRLGSELPAVFVEHNTPKERPVTERHFLAEQSDIPVVHVTHFNRLVWDCGRATTRVIEHGIPDPGPLYTGELPSLGLVVNEPVRRGRVTGTDLIPRFAEAAPIDCFGIDTDLLPAALELGEERLRVVGDLPTARLHRELARRRVYLHTVRWTSLGLSLLEAMHLAMPVLVFDTTEASRAVPPEAGAISADPDDLVRAARELIADPEEARRRGAAARSSVRERYGLERFHAEWDALLHDVVESATARRRRRSGPRPQLQDPSPARTTALLEGADR</sequence>
<dbReference type="Gene3D" id="3.40.50.2000">
    <property type="entry name" value="Glycogen Phosphorylase B"/>
    <property type="match status" value="1"/>
</dbReference>
<accession>A0A939LWN8</accession>
<evidence type="ECO:0000256" key="3">
    <source>
        <dbReference type="SAM" id="MobiDB-lite"/>
    </source>
</evidence>
<dbReference type="EMBL" id="JAGDYL010000004">
    <property type="protein sequence ID" value="MBO1804313.1"/>
    <property type="molecule type" value="Genomic_DNA"/>
</dbReference>
<name>A0A939LWN8_9MICO</name>
<dbReference type="AlphaFoldDB" id="A0A939LWN8"/>
<proteinExistence type="predicted"/>
<feature type="domain" description="Glycosyl transferase family 1" evidence="4">
    <location>
        <begin position="193"/>
        <end position="289"/>
    </location>
</feature>
<organism evidence="5 6">
    <name type="scientific">Leucobacter ruminantium</name>
    <dbReference type="NCBI Taxonomy" id="1289170"/>
    <lineage>
        <taxon>Bacteria</taxon>
        <taxon>Bacillati</taxon>
        <taxon>Actinomycetota</taxon>
        <taxon>Actinomycetes</taxon>
        <taxon>Micrococcales</taxon>
        <taxon>Microbacteriaceae</taxon>
        <taxon>Leucobacter</taxon>
    </lineage>
</organism>
<dbReference type="GO" id="GO:0016757">
    <property type="term" value="F:glycosyltransferase activity"/>
    <property type="evidence" value="ECO:0007669"/>
    <property type="project" value="InterPro"/>
</dbReference>
<reference evidence="5" key="1">
    <citation type="submission" date="2021-03" db="EMBL/GenBank/DDBJ databases">
        <title>Leucobacter chromiisoli sp. nov., isolated from chromium-containing soil of chemical plant.</title>
        <authorList>
            <person name="Xu Z."/>
        </authorList>
    </citation>
    <scope>NUCLEOTIDE SEQUENCE</scope>
    <source>
        <strain evidence="5">A2</strain>
    </source>
</reference>